<keyword evidence="1" id="KW-0812">Transmembrane</keyword>
<accession>A0A498SPQ5</accession>
<dbReference type="EMBL" id="UPTC01002822">
    <property type="protein sequence ID" value="VBB33915.1"/>
    <property type="molecule type" value="Genomic_DNA"/>
</dbReference>
<name>A0A498SPQ5_ACAVI</name>
<keyword evidence="1" id="KW-1133">Transmembrane helix</keyword>
<keyword evidence="1" id="KW-0472">Membrane</keyword>
<dbReference type="AlphaFoldDB" id="A0A498SPQ5"/>
<evidence type="ECO:0000313" key="3">
    <source>
        <dbReference type="Proteomes" id="UP000276991"/>
    </source>
</evidence>
<proteinExistence type="predicted"/>
<feature type="transmembrane region" description="Helical" evidence="1">
    <location>
        <begin position="69"/>
        <end position="88"/>
    </location>
</feature>
<reference evidence="2 3" key="1">
    <citation type="submission" date="2018-08" db="EMBL/GenBank/DDBJ databases">
        <authorList>
            <person name="Laetsch R D."/>
            <person name="Stevens L."/>
            <person name="Kumar S."/>
            <person name="Blaxter L. M."/>
        </authorList>
    </citation>
    <scope>NUCLEOTIDE SEQUENCE [LARGE SCALE GENOMIC DNA]</scope>
</reference>
<sequence length="93" mass="10675">MIASAERGPTIVRDCWSRAMWMDMDKSMFRRIIQKGSTKIHLMDFKVKRTKGILYACNGYLCNGVAVKVHAVAFDIIVLFLPFIVMHVQINVK</sequence>
<dbReference type="Proteomes" id="UP000276991">
    <property type="component" value="Unassembled WGS sequence"/>
</dbReference>
<dbReference type="OrthoDB" id="5827637at2759"/>
<evidence type="ECO:0000256" key="1">
    <source>
        <dbReference type="SAM" id="Phobius"/>
    </source>
</evidence>
<evidence type="ECO:0000313" key="2">
    <source>
        <dbReference type="EMBL" id="VBB33915.1"/>
    </source>
</evidence>
<keyword evidence="3" id="KW-1185">Reference proteome</keyword>
<organism evidence="2 3">
    <name type="scientific">Acanthocheilonema viteae</name>
    <name type="common">Filarial nematode worm</name>
    <name type="synonym">Dipetalonema viteae</name>
    <dbReference type="NCBI Taxonomy" id="6277"/>
    <lineage>
        <taxon>Eukaryota</taxon>
        <taxon>Metazoa</taxon>
        <taxon>Ecdysozoa</taxon>
        <taxon>Nematoda</taxon>
        <taxon>Chromadorea</taxon>
        <taxon>Rhabditida</taxon>
        <taxon>Spirurina</taxon>
        <taxon>Spiruromorpha</taxon>
        <taxon>Filarioidea</taxon>
        <taxon>Onchocercidae</taxon>
        <taxon>Acanthocheilonema</taxon>
    </lineage>
</organism>
<protein>
    <submittedName>
        <fullName evidence="2">Uncharacterized protein</fullName>
    </submittedName>
</protein>
<gene>
    <name evidence="2" type="ORF">NAV_LOCUS8706</name>
</gene>